<dbReference type="EMBL" id="KZ309177">
    <property type="protein sequence ID" value="KAG8237493.1"/>
    <property type="molecule type" value="Genomic_DNA"/>
</dbReference>
<evidence type="ECO:0000313" key="1">
    <source>
        <dbReference type="EMBL" id="KAG8237493.1"/>
    </source>
</evidence>
<comment type="caution">
    <text evidence="1">The sequence shown here is derived from an EMBL/GenBank/DDBJ whole genome shotgun (WGS) entry which is preliminary data.</text>
</comment>
<proteinExistence type="predicted"/>
<keyword evidence="2" id="KW-1185">Reference proteome</keyword>
<protein>
    <submittedName>
        <fullName evidence="1">Uncharacterized protein</fullName>
    </submittedName>
</protein>
<reference evidence="1" key="2">
    <citation type="submission" date="2017-10" db="EMBL/GenBank/DDBJ databases">
        <title>Ladona fulva Genome sequencing and assembly.</title>
        <authorList>
            <person name="Murali S."/>
            <person name="Richards S."/>
            <person name="Bandaranaike D."/>
            <person name="Bellair M."/>
            <person name="Blankenburg K."/>
            <person name="Chao H."/>
            <person name="Dinh H."/>
            <person name="Doddapaneni H."/>
            <person name="Dugan-Rocha S."/>
            <person name="Elkadiri S."/>
            <person name="Gnanaolivu R."/>
            <person name="Hernandez B."/>
            <person name="Skinner E."/>
            <person name="Javaid M."/>
            <person name="Lee S."/>
            <person name="Li M."/>
            <person name="Ming W."/>
            <person name="Munidasa M."/>
            <person name="Muniz J."/>
            <person name="Nguyen L."/>
            <person name="Hughes D."/>
            <person name="Osuji N."/>
            <person name="Pu L.-L."/>
            <person name="Puazo M."/>
            <person name="Qu C."/>
            <person name="Quiroz J."/>
            <person name="Raj R."/>
            <person name="Weissenberger G."/>
            <person name="Xin Y."/>
            <person name="Zou X."/>
            <person name="Han Y."/>
            <person name="Worley K."/>
            <person name="Muzny D."/>
            <person name="Gibbs R."/>
        </authorList>
    </citation>
    <scope>NUCLEOTIDE SEQUENCE</scope>
    <source>
        <strain evidence="1">Sampled in the wild</strain>
    </source>
</reference>
<organism evidence="1 2">
    <name type="scientific">Ladona fulva</name>
    <name type="common">Scarce chaser dragonfly</name>
    <name type="synonym">Libellula fulva</name>
    <dbReference type="NCBI Taxonomy" id="123851"/>
    <lineage>
        <taxon>Eukaryota</taxon>
        <taxon>Metazoa</taxon>
        <taxon>Ecdysozoa</taxon>
        <taxon>Arthropoda</taxon>
        <taxon>Hexapoda</taxon>
        <taxon>Insecta</taxon>
        <taxon>Pterygota</taxon>
        <taxon>Palaeoptera</taxon>
        <taxon>Odonata</taxon>
        <taxon>Epiprocta</taxon>
        <taxon>Anisoptera</taxon>
        <taxon>Libelluloidea</taxon>
        <taxon>Libellulidae</taxon>
        <taxon>Ladona</taxon>
    </lineage>
</organism>
<evidence type="ECO:0000313" key="2">
    <source>
        <dbReference type="Proteomes" id="UP000792457"/>
    </source>
</evidence>
<sequence length="186" mass="20715">MTIKTDGILGWDLLWWLGSVIDVKNGVLRLGPEEIQFEGSHGNEGWGFAMAMCKEGGATKTSMEKRCEMSCFGRQISTVGEGRELIMKATEILVQVVIVGRSVITEREDLMVPLRISNVSGAEVRVCNNTIMGVLSNVYVEEMGTLRLLQRKKKSPGRKHVPLQTFQEVTRPFERTSMDSQAASNH</sequence>
<dbReference type="AlphaFoldDB" id="A0A8K0KSI5"/>
<name>A0A8K0KSI5_LADFU</name>
<gene>
    <name evidence="1" type="ORF">J437_LFUL017038</name>
</gene>
<accession>A0A8K0KSI5</accession>
<reference evidence="1" key="1">
    <citation type="submission" date="2013-04" db="EMBL/GenBank/DDBJ databases">
        <authorList>
            <person name="Qu J."/>
            <person name="Murali S.C."/>
            <person name="Bandaranaike D."/>
            <person name="Bellair M."/>
            <person name="Blankenburg K."/>
            <person name="Chao H."/>
            <person name="Dinh H."/>
            <person name="Doddapaneni H."/>
            <person name="Downs B."/>
            <person name="Dugan-Rocha S."/>
            <person name="Elkadiri S."/>
            <person name="Gnanaolivu R.D."/>
            <person name="Hernandez B."/>
            <person name="Javaid M."/>
            <person name="Jayaseelan J.C."/>
            <person name="Lee S."/>
            <person name="Li M."/>
            <person name="Ming W."/>
            <person name="Munidasa M."/>
            <person name="Muniz J."/>
            <person name="Nguyen L."/>
            <person name="Ongeri F."/>
            <person name="Osuji N."/>
            <person name="Pu L.-L."/>
            <person name="Puazo M."/>
            <person name="Qu C."/>
            <person name="Quiroz J."/>
            <person name="Raj R."/>
            <person name="Weissenberger G."/>
            <person name="Xin Y."/>
            <person name="Zou X."/>
            <person name="Han Y."/>
            <person name="Richards S."/>
            <person name="Worley K."/>
            <person name="Muzny D."/>
            <person name="Gibbs R."/>
        </authorList>
    </citation>
    <scope>NUCLEOTIDE SEQUENCE</scope>
    <source>
        <strain evidence="1">Sampled in the wild</strain>
    </source>
</reference>
<dbReference type="Proteomes" id="UP000792457">
    <property type="component" value="Unassembled WGS sequence"/>
</dbReference>